<reference evidence="2" key="1">
    <citation type="journal article" date="2020" name="Nature">
        <title>Giant virus diversity and host interactions through global metagenomics.</title>
        <authorList>
            <person name="Schulz F."/>
            <person name="Roux S."/>
            <person name="Paez-Espino D."/>
            <person name="Jungbluth S."/>
            <person name="Walsh D.A."/>
            <person name="Denef V.J."/>
            <person name="McMahon K.D."/>
            <person name="Konstantinidis K.T."/>
            <person name="Eloe-Fadrosh E.A."/>
            <person name="Kyrpides N.C."/>
            <person name="Woyke T."/>
        </authorList>
    </citation>
    <scope>NUCLEOTIDE SEQUENCE</scope>
    <source>
        <strain evidence="2">GVMAG-S-ERX555931-87</strain>
    </source>
</reference>
<accession>A0A6C0F4H3</accession>
<feature type="compositionally biased region" description="Basic and acidic residues" evidence="1">
    <location>
        <begin position="272"/>
        <end position="285"/>
    </location>
</feature>
<evidence type="ECO:0000313" key="2">
    <source>
        <dbReference type="EMBL" id="QHT36468.1"/>
    </source>
</evidence>
<organism evidence="2">
    <name type="scientific">viral metagenome</name>
    <dbReference type="NCBI Taxonomy" id="1070528"/>
    <lineage>
        <taxon>unclassified sequences</taxon>
        <taxon>metagenomes</taxon>
        <taxon>organismal metagenomes</taxon>
    </lineage>
</organism>
<sequence length="308" mass="35471">MRVINIAASNLAKLTGHNRYDSIEDTIKYILSSNNIKKYDIPKTNVENQLRLMNKKEIAKITKFLGIDHNSDIQYIESIINRSIIVPSSNGDLNEEQAKKIMDEKIEGNLSIPFLNDSIKKDIRIRRGSNRENTNLNKAEVKGNITIGKRNSKMYNKIMFKDPNGLYQVNIRGKVDGISGDHIVESKNRATRLFNELRAYERVQLEAYIHITGIKDAKHIEHFNEESRTINYKHDFDFWCMCIRETRNFIDEHILPHIIQEKNMVATSDGVQDEKPISEEGHDDGLTSADLSQHVLDNNVQNILNHSD</sequence>
<evidence type="ECO:0000256" key="1">
    <source>
        <dbReference type="SAM" id="MobiDB-lite"/>
    </source>
</evidence>
<protein>
    <submittedName>
        <fullName evidence="2">Uncharacterized protein</fullName>
    </submittedName>
</protein>
<name>A0A6C0F4H3_9ZZZZ</name>
<dbReference type="EMBL" id="MN738743">
    <property type="protein sequence ID" value="QHT36468.1"/>
    <property type="molecule type" value="Genomic_DNA"/>
</dbReference>
<dbReference type="AlphaFoldDB" id="A0A6C0F4H3"/>
<proteinExistence type="predicted"/>
<feature type="region of interest" description="Disordered" evidence="1">
    <location>
        <begin position="267"/>
        <end position="288"/>
    </location>
</feature>